<accession>A0ABS3FMR1</accession>
<dbReference type="EMBL" id="JAFLQW010000121">
    <property type="protein sequence ID" value="MBO0348389.1"/>
    <property type="molecule type" value="Genomic_DNA"/>
</dbReference>
<organism evidence="1 2">
    <name type="scientific">Phormidium pseudopriestleyi FRX01</name>
    <dbReference type="NCBI Taxonomy" id="1759528"/>
    <lineage>
        <taxon>Bacteria</taxon>
        <taxon>Bacillati</taxon>
        <taxon>Cyanobacteriota</taxon>
        <taxon>Cyanophyceae</taxon>
        <taxon>Oscillatoriophycideae</taxon>
        <taxon>Oscillatoriales</taxon>
        <taxon>Oscillatoriaceae</taxon>
        <taxon>Phormidium</taxon>
    </lineage>
</organism>
<dbReference type="RefSeq" id="WP_207086938.1">
    <property type="nucleotide sequence ID" value="NZ_JAFLQW010000121.1"/>
</dbReference>
<evidence type="ECO:0008006" key="3">
    <source>
        <dbReference type="Google" id="ProtNLM"/>
    </source>
</evidence>
<keyword evidence="2" id="KW-1185">Reference proteome</keyword>
<proteinExistence type="predicted"/>
<sequence length="228" mass="27309">MNIYFLLEGRSTEKKVYGAWLKYLLPEFQRVKSYNDAQDHNYFLISAHGYPSIIHEYIPDAINRIKETGQYQYLVVCLDADEDTVESKKQEIFNFIEESQIELDPIKLIPIIQNRCIETWFLGNCKMFDSRQKNINIPLSEYVSYYDVSIQEPELMGHYNEDYNHAEFHAAYLKEIFKAKNSSYSKKYPRDAQREYYLRELITRIEKQSHLKSLKEFIVFCEFIRSQL</sequence>
<dbReference type="Proteomes" id="UP000664844">
    <property type="component" value="Unassembled WGS sequence"/>
</dbReference>
<gene>
    <name evidence="1" type="ORF">J0895_04565</name>
</gene>
<evidence type="ECO:0000313" key="2">
    <source>
        <dbReference type="Proteomes" id="UP000664844"/>
    </source>
</evidence>
<name>A0ABS3FMR1_9CYAN</name>
<protein>
    <recommendedName>
        <fullName evidence="3">DUF4276 family protein</fullName>
    </recommendedName>
</protein>
<reference evidence="1 2" key="1">
    <citation type="submission" date="2021-03" db="EMBL/GenBank/DDBJ databases">
        <title>Metabolic Capacity of the Antarctic Cyanobacterium Phormidium pseudopriestleyi that Sustains Oxygenic Photosynthesis in the Presence of Hydrogen Sulfide.</title>
        <authorList>
            <person name="Lumian J.E."/>
            <person name="Jungblut A.D."/>
            <person name="Dillon M.L."/>
            <person name="Hawes I."/>
            <person name="Doran P.T."/>
            <person name="Mackey T.J."/>
            <person name="Dick G.J."/>
            <person name="Grettenberger C.L."/>
            <person name="Sumner D.Y."/>
        </authorList>
    </citation>
    <scope>NUCLEOTIDE SEQUENCE [LARGE SCALE GENOMIC DNA]</scope>
    <source>
        <strain evidence="1 2">FRX01</strain>
    </source>
</reference>
<evidence type="ECO:0000313" key="1">
    <source>
        <dbReference type="EMBL" id="MBO0348389.1"/>
    </source>
</evidence>
<comment type="caution">
    <text evidence="1">The sequence shown here is derived from an EMBL/GenBank/DDBJ whole genome shotgun (WGS) entry which is preliminary data.</text>
</comment>